<keyword evidence="3" id="KW-1185">Reference proteome</keyword>
<name>A0ABQ4F6Q2_9ACTN</name>
<gene>
    <name evidence="2" type="ORF">Mam01_06220</name>
</gene>
<dbReference type="PROSITE" id="PS51257">
    <property type="entry name" value="PROKAR_LIPOPROTEIN"/>
    <property type="match status" value="1"/>
</dbReference>
<proteinExistence type="predicted"/>
<reference evidence="2 3" key="1">
    <citation type="submission" date="2021-01" db="EMBL/GenBank/DDBJ databases">
        <title>Whole genome shotgun sequence of Microbispora amethystogenes NBRC 101907.</title>
        <authorList>
            <person name="Komaki H."/>
            <person name="Tamura T."/>
        </authorList>
    </citation>
    <scope>NUCLEOTIDE SEQUENCE [LARGE SCALE GENOMIC DNA]</scope>
    <source>
        <strain evidence="2 3">NBRC 101907</strain>
    </source>
</reference>
<comment type="caution">
    <text evidence="2">The sequence shown here is derived from an EMBL/GenBank/DDBJ whole genome shotgun (WGS) entry which is preliminary data.</text>
</comment>
<feature type="chain" id="PRO_5045200073" evidence="1">
    <location>
        <begin position="26"/>
        <end position="103"/>
    </location>
</feature>
<feature type="signal peptide" evidence="1">
    <location>
        <begin position="1"/>
        <end position="25"/>
    </location>
</feature>
<sequence length="103" mass="11038">MVASRAALRLAGPALFLLCSCTPLASEFIQVVNGTGEVITVSVQGHPRPFATLTPNAVTSFDPLDEQCDRPRPDDAMVARTESGTTYTYGPPLCRGKTWNVGR</sequence>
<dbReference type="EMBL" id="BOOB01000003">
    <property type="protein sequence ID" value="GIH30458.1"/>
    <property type="molecule type" value="Genomic_DNA"/>
</dbReference>
<protein>
    <submittedName>
        <fullName evidence="2">Uncharacterized protein</fullName>
    </submittedName>
</protein>
<evidence type="ECO:0000256" key="1">
    <source>
        <dbReference type="SAM" id="SignalP"/>
    </source>
</evidence>
<organism evidence="2 3">
    <name type="scientific">Microbispora amethystogenes</name>
    <dbReference type="NCBI Taxonomy" id="1427754"/>
    <lineage>
        <taxon>Bacteria</taxon>
        <taxon>Bacillati</taxon>
        <taxon>Actinomycetota</taxon>
        <taxon>Actinomycetes</taxon>
        <taxon>Streptosporangiales</taxon>
        <taxon>Streptosporangiaceae</taxon>
        <taxon>Microbispora</taxon>
    </lineage>
</organism>
<evidence type="ECO:0000313" key="3">
    <source>
        <dbReference type="Proteomes" id="UP000651728"/>
    </source>
</evidence>
<keyword evidence="1" id="KW-0732">Signal</keyword>
<evidence type="ECO:0000313" key="2">
    <source>
        <dbReference type="EMBL" id="GIH30458.1"/>
    </source>
</evidence>
<accession>A0ABQ4F6Q2</accession>
<dbReference type="Proteomes" id="UP000651728">
    <property type="component" value="Unassembled WGS sequence"/>
</dbReference>